<proteinExistence type="predicted"/>
<dbReference type="EMBL" id="FNVT01000006">
    <property type="protein sequence ID" value="SEG88869.1"/>
    <property type="molecule type" value="Genomic_DNA"/>
</dbReference>
<evidence type="ECO:0000313" key="2">
    <source>
        <dbReference type="EMBL" id="SEG88869.1"/>
    </source>
</evidence>
<dbReference type="AlphaFoldDB" id="A0A1H6DUF7"/>
<sequence length="77" mass="7890">MKMKHGVLAAALIAGALALGSTPAQAIPPPPPGGDNLVVIAYFEGDQLVGQRWFGCGQPAGQWGTLAGVMKLYLTPC</sequence>
<feature type="signal peptide" evidence="1">
    <location>
        <begin position="1"/>
        <end position="26"/>
    </location>
</feature>
<organism evidence="2 3">
    <name type="scientific">Nonomuraea solani</name>
    <dbReference type="NCBI Taxonomy" id="1144553"/>
    <lineage>
        <taxon>Bacteria</taxon>
        <taxon>Bacillati</taxon>
        <taxon>Actinomycetota</taxon>
        <taxon>Actinomycetes</taxon>
        <taxon>Streptosporangiales</taxon>
        <taxon>Streptosporangiaceae</taxon>
        <taxon>Nonomuraea</taxon>
    </lineage>
</organism>
<evidence type="ECO:0000256" key="1">
    <source>
        <dbReference type="SAM" id="SignalP"/>
    </source>
</evidence>
<accession>A0A1H6DUF7</accession>
<evidence type="ECO:0000313" key="3">
    <source>
        <dbReference type="Proteomes" id="UP000236732"/>
    </source>
</evidence>
<name>A0A1H6DUF7_9ACTN</name>
<feature type="chain" id="PRO_5009296220" evidence="1">
    <location>
        <begin position="27"/>
        <end position="77"/>
    </location>
</feature>
<gene>
    <name evidence="2" type="ORF">SAMN05444920_106318</name>
</gene>
<dbReference type="RefSeq" id="WP_103958230.1">
    <property type="nucleotide sequence ID" value="NZ_FNVT01000006.1"/>
</dbReference>
<keyword evidence="3" id="KW-1185">Reference proteome</keyword>
<dbReference type="Proteomes" id="UP000236732">
    <property type="component" value="Unassembled WGS sequence"/>
</dbReference>
<dbReference type="OrthoDB" id="3544015at2"/>
<reference evidence="2 3" key="1">
    <citation type="submission" date="2016-10" db="EMBL/GenBank/DDBJ databases">
        <authorList>
            <person name="de Groot N.N."/>
        </authorList>
    </citation>
    <scope>NUCLEOTIDE SEQUENCE [LARGE SCALE GENOMIC DNA]</scope>
    <source>
        <strain evidence="2 3">CGMCC 4.7037</strain>
    </source>
</reference>
<protein>
    <submittedName>
        <fullName evidence="2">Uncharacterized protein</fullName>
    </submittedName>
</protein>
<keyword evidence="1" id="KW-0732">Signal</keyword>